<dbReference type="PANTHER" id="PTHR31419">
    <property type="entry name" value="PROTEIN PIN-LIKES 2"/>
    <property type="match status" value="1"/>
</dbReference>
<keyword evidence="2" id="KW-0812">Transmembrane</keyword>
<evidence type="ECO:0000256" key="3">
    <source>
        <dbReference type="ARBA" id="ARBA00022989"/>
    </source>
</evidence>
<keyword evidence="4" id="KW-0472">Membrane</keyword>
<feature type="non-terminal residue" evidence="6">
    <location>
        <position position="206"/>
    </location>
</feature>
<keyword evidence="7" id="KW-1185">Reference proteome</keyword>
<feature type="compositionally biased region" description="Low complexity" evidence="5">
    <location>
        <begin position="32"/>
        <end position="44"/>
    </location>
</feature>
<name>A0AAD3DJM3_9CHLO</name>
<proteinExistence type="predicted"/>
<gene>
    <name evidence="6" type="ORF">Agub_g4067</name>
</gene>
<dbReference type="AlphaFoldDB" id="A0AAD3DJM3"/>
<reference evidence="6 7" key="1">
    <citation type="journal article" date="2021" name="Sci. Rep.">
        <title>Genome sequencing of the multicellular alga Astrephomene provides insights into convergent evolution of germ-soma differentiation.</title>
        <authorList>
            <person name="Yamashita S."/>
            <person name="Yamamoto K."/>
            <person name="Matsuzaki R."/>
            <person name="Suzuki S."/>
            <person name="Yamaguchi H."/>
            <person name="Hirooka S."/>
            <person name="Minakuchi Y."/>
            <person name="Miyagishima S."/>
            <person name="Kawachi M."/>
            <person name="Toyoda A."/>
            <person name="Nozaki H."/>
        </authorList>
    </citation>
    <scope>NUCLEOTIDE SEQUENCE [LARGE SCALE GENOMIC DNA]</scope>
    <source>
        <strain evidence="6 7">NIES-4017</strain>
    </source>
</reference>
<evidence type="ECO:0000256" key="5">
    <source>
        <dbReference type="SAM" id="MobiDB-lite"/>
    </source>
</evidence>
<dbReference type="Proteomes" id="UP001054857">
    <property type="component" value="Unassembled WGS sequence"/>
</dbReference>
<evidence type="ECO:0000256" key="1">
    <source>
        <dbReference type="ARBA" id="ARBA00004141"/>
    </source>
</evidence>
<dbReference type="GO" id="GO:0016020">
    <property type="term" value="C:membrane"/>
    <property type="evidence" value="ECO:0007669"/>
    <property type="project" value="UniProtKB-SubCell"/>
</dbReference>
<dbReference type="Pfam" id="PF03547">
    <property type="entry name" value="Mem_trans"/>
    <property type="match status" value="1"/>
</dbReference>
<feature type="non-terminal residue" evidence="6">
    <location>
        <position position="1"/>
    </location>
</feature>
<keyword evidence="3" id="KW-1133">Transmembrane helix</keyword>
<accession>A0AAD3DJM3</accession>
<dbReference type="GO" id="GO:0080162">
    <property type="term" value="P:endoplasmic reticulum to cytosol auxin transport"/>
    <property type="evidence" value="ECO:0007669"/>
    <property type="project" value="InterPro"/>
</dbReference>
<feature type="compositionally biased region" description="Basic and acidic residues" evidence="5">
    <location>
        <begin position="175"/>
        <end position="184"/>
    </location>
</feature>
<evidence type="ECO:0000313" key="6">
    <source>
        <dbReference type="EMBL" id="GFR43061.1"/>
    </source>
</evidence>
<evidence type="ECO:0000256" key="2">
    <source>
        <dbReference type="ARBA" id="ARBA00022692"/>
    </source>
</evidence>
<organism evidence="6 7">
    <name type="scientific">Astrephomene gubernaculifera</name>
    <dbReference type="NCBI Taxonomy" id="47775"/>
    <lineage>
        <taxon>Eukaryota</taxon>
        <taxon>Viridiplantae</taxon>
        <taxon>Chlorophyta</taxon>
        <taxon>core chlorophytes</taxon>
        <taxon>Chlorophyceae</taxon>
        <taxon>CS clade</taxon>
        <taxon>Chlamydomonadales</taxon>
        <taxon>Astrephomenaceae</taxon>
        <taxon>Astrephomene</taxon>
    </lineage>
</organism>
<comment type="subcellular location">
    <subcellularLocation>
        <location evidence="1">Membrane</location>
        <topology evidence="1">Multi-pass membrane protein</topology>
    </subcellularLocation>
</comment>
<evidence type="ECO:0000313" key="7">
    <source>
        <dbReference type="Proteomes" id="UP001054857"/>
    </source>
</evidence>
<sequence length="206" mass="20720">AVERAMRYVALSNLSAALIQFPLTYLLMQQTPQHPHPQLQQQSHGAATPGAAAVTETHAGAPADSSGSSSTAPSAAAARSAAAGPHPHPPQPHRWRALLAGVFTPPTCASLAAVGVASVDWMQHALFRPTGCLRLVGEVTDALGAACIPLLLLVLGANLAHGPAGSVGGSTTHGSSDKEGREAGSDGLSAAHVVAVAVTRLLVLPA</sequence>
<evidence type="ECO:0000256" key="4">
    <source>
        <dbReference type="ARBA" id="ARBA00023136"/>
    </source>
</evidence>
<feature type="region of interest" description="Disordered" evidence="5">
    <location>
        <begin position="32"/>
        <end position="93"/>
    </location>
</feature>
<feature type="compositionally biased region" description="Low complexity" evidence="5">
    <location>
        <begin position="59"/>
        <end position="85"/>
    </location>
</feature>
<comment type="caution">
    <text evidence="6">The sequence shown here is derived from an EMBL/GenBank/DDBJ whole genome shotgun (WGS) entry which is preliminary data.</text>
</comment>
<dbReference type="EMBL" id="BMAR01000004">
    <property type="protein sequence ID" value="GFR43061.1"/>
    <property type="molecule type" value="Genomic_DNA"/>
</dbReference>
<dbReference type="InterPro" id="IPR004776">
    <property type="entry name" value="Mem_transp_PIN-like"/>
</dbReference>
<dbReference type="InterPro" id="IPR039305">
    <property type="entry name" value="PILS2/6"/>
</dbReference>
<feature type="region of interest" description="Disordered" evidence="5">
    <location>
        <begin position="166"/>
        <end position="186"/>
    </location>
</feature>
<dbReference type="PANTHER" id="PTHR31419:SF1">
    <property type="entry name" value="PROTEIN PIN-LIKES 6"/>
    <property type="match status" value="1"/>
</dbReference>
<protein>
    <submittedName>
        <fullName evidence="6">Uncharacterized protein</fullName>
    </submittedName>
</protein>